<protein>
    <submittedName>
        <fullName evidence="2">Uncharacterized protein</fullName>
    </submittedName>
</protein>
<name>A0A1G8XV31_9ACTN</name>
<evidence type="ECO:0000256" key="1">
    <source>
        <dbReference type="SAM" id="MobiDB-lite"/>
    </source>
</evidence>
<proteinExistence type="predicted"/>
<feature type="region of interest" description="Disordered" evidence="1">
    <location>
        <begin position="50"/>
        <end position="72"/>
    </location>
</feature>
<sequence length="72" mass="7823">MTQIPEELPEVFSGINGESDVVAERSGCITRRTRRPLCADMPGDGEEALPLPRTWEEFGGDDPVRPDIGPVG</sequence>
<dbReference type="AlphaFoldDB" id="A0A1G8XV31"/>
<evidence type="ECO:0000313" key="2">
    <source>
        <dbReference type="EMBL" id="SDJ94492.1"/>
    </source>
</evidence>
<dbReference type="EMBL" id="FNFB01000004">
    <property type="protein sequence ID" value="SDJ94492.1"/>
    <property type="molecule type" value="Genomic_DNA"/>
</dbReference>
<evidence type="ECO:0000313" key="3">
    <source>
        <dbReference type="Proteomes" id="UP000198683"/>
    </source>
</evidence>
<dbReference type="OrthoDB" id="3544344at2"/>
<reference evidence="2 3" key="1">
    <citation type="submission" date="2016-10" db="EMBL/GenBank/DDBJ databases">
        <authorList>
            <person name="de Groot N.N."/>
        </authorList>
    </citation>
    <scope>NUCLEOTIDE SEQUENCE [LARGE SCALE GENOMIC DNA]</scope>
    <source>
        <strain evidence="2 3">CGMCC 4.5681</strain>
    </source>
</reference>
<dbReference type="RefSeq" id="WP_143021999.1">
    <property type="nucleotide sequence ID" value="NZ_FNFB01000004.1"/>
</dbReference>
<keyword evidence="3" id="KW-1185">Reference proteome</keyword>
<dbReference type="Proteomes" id="UP000198683">
    <property type="component" value="Unassembled WGS sequence"/>
</dbReference>
<organism evidence="2 3">
    <name type="scientific">Nonomuraea maritima</name>
    <dbReference type="NCBI Taxonomy" id="683260"/>
    <lineage>
        <taxon>Bacteria</taxon>
        <taxon>Bacillati</taxon>
        <taxon>Actinomycetota</taxon>
        <taxon>Actinomycetes</taxon>
        <taxon>Streptosporangiales</taxon>
        <taxon>Streptosporangiaceae</taxon>
        <taxon>Nonomuraea</taxon>
    </lineage>
</organism>
<gene>
    <name evidence="2" type="ORF">SAMN05421874_104156</name>
</gene>
<dbReference type="STRING" id="683260.SAMN05421874_104156"/>
<accession>A0A1G8XV31</accession>